<evidence type="ECO:0000313" key="2">
    <source>
        <dbReference type="Proteomes" id="UP000634136"/>
    </source>
</evidence>
<reference evidence="1" key="1">
    <citation type="submission" date="2020-09" db="EMBL/GenBank/DDBJ databases">
        <title>Genome-Enabled Discovery of Anthraquinone Biosynthesis in Senna tora.</title>
        <authorList>
            <person name="Kang S.-H."/>
            <person name="Pandey R.P."/>
            <person name="Lee C.-M."/>
            <person name="Sim J.-S."/>
            <person name="Jeong J.-T."/>
            <person name="Choi B.-S."/>
            <person name="Jung M."/>
            <person name="Ginzburg D."/>
            <person name="Zhao K."/>
            <person name="Won S.Y."/>
            <person name="Oh T.-J."/>
            <person name="Yu Y."/>
            <person name="Kim N.-H."/>
            <person name="Lee O.R."/>
            <person name="Lee T.-H."/>
            <person name="Bashyal P."/>
            <person name="Kim T.-S."/>
            <person name="Lee W.-H."/>
            <person name="Kawkins C."/>
            <person name="Kim C.-K."/>
            <person name="Kim J.S."/>
            <person name="Ahn B.O."/>
            <person name="Rhee S.Y."/>
            <person name="Sohng J.K."/>
        </authorList>
    </citation>
    <scope>NUCLEOTIDE SEQUENCE</scope>
    <source>
        <tissue evidence="1">Leaf</tissue>
    </source>
</reference>
<dbReference type="AlphaFoldDB" id="A0A834X1U1"/>
<name>A0A834X1U1_9FABA</name>
<keyword evidence="2" id="KW-1185">Reference proteome</keyword>
<organism evidence="1 2">
    <name type="scientific">Senna tora</name>
    <dbReference type="NCBI Taxonomy" id="362788"/>
    <lineage>
        <taxon>Eukaryota</taxon>
        <taxon>Viridiplantae</taxon>
        <taxon>Streptophyta</taxon>
        <taxon>Embryophyta</taxon>
        <taxon>Tracheophyta</taxon>
        <taxon>Spermatophyta</taxon>
        <taxon>Magnoliopsida</taxon>
        <taxon>eudicotyledons</taxon>
        <taxon>Gunneridae</taxon>
        <taxon>Pentapetalae</taxon>
        <taxon>rosids</taxon>
        <taxon>fabids</taxon>
        <taxon>Fabales</taxon>
        <taxon>Fabaceae</taxon>
        <taxon>Caesalpinioideae</taxon>
        <taxon>Cassia clade</taxon>
        <taxon>Senna</taxon>
    </lineage>
</organism>
<protein>
    <submittedName>
        <fullName evidence="1">Uncharacterized protein</fullName>
    </submittedName>
</protein>
<accession>A0A834X1U1</accession>
<gene>
    <name evidence="1" type="ORF">G2W53_011472</name>
</gene>
<comment type="caution">
    <text evidence="1">The sequence shown here is derived from an EMBL/GenBank/DDBJ whole genome shotgun (WGS) entry which is preliminary data.</text>
</comment>
<dbReference type="Proteomes" id="UP000634136">
    <property type="component" value="Unassembled WGS sequence"/>
</dbReference>
<evidence type="ECO:0000313" key="1">
    <source>
        <dbReference type="EMBL" id="KAF7836613.1"/>
    </source>
</evidence>
<sequence length="39" mass="4375">MESSIRKGASGIPTPKYCHFSANLIIEVFFLVNIYDGQK</sequence>
<dbReference type="EMBL" id="JAAIUW010000004">
    <property type="protein sequence ID" value="KAF7836613.1"/>
    <property type="molecule type" value="Genomic_DNA"/>
</dbReference>
<proteinExistence type="predicted"/>